<dbReference type="PANTHER" id="PTHR43798">
    <property type="entry name" value="MONOACYLGLYCEROL LIPASE"/>
    <property type="match status" value="1"/>
</dbReference>
<feature type="domain" description="AB hydrolase-1" evidence="1">
    <location>
        <begin position="23"/>
        <end position="245"/>
    </location>
</feature>
<dbReference type="Proteomes" id="UP000199343">
    <property type="component" value="Unassembled WGS sequence"/>
</dbReference>
<dbReference type="SUPFAM" id="SSF53474">
    <property type="entry name" value="alpha/beta-Hydrolases"/>
    <property type="match status" value="1"/>
</dbReference>
<name>A0A1C6W4K7_9ACTN</name>
<sequence>MSTAGPVPLNVATWGAAGGPVCVCLHGITANSSSWARLGPRLAALGYRVLAPELRGHGESPKTADGYDTETLLADLAAVVPAQPDVLIGHSFGGYLAQEGVLRGVFRPRALVLEDPVSHQPDREAPTASLAYDRAHLPRDIEGTLALNPHWTRLDAAGKVLSLEQVNWDGARTAFAGNAPWDLRGAAAQVAAAVPTRWVLPGESRFVPAADVAALRAAVGAESVVVVPHAGHSIHRDDLDRFVDVVTSLHDPRSRT</sequence>
<dbReference type="RefSeq" id="WP_091632041.1">
    <property type="nucleotide sequence ID" value="NZ_FMIC01000002.1"/>
</dbReference>
<evidence type="ECO:0000313" key="3">
    <source>
        <dbReference type="Proteomes" id="UP000199343"/>
    </source>
</evidence>
<dbReference type="InterPro" id="IPR029058">
    <property type="entry name" value="AB_hydrolase_fold"/>
</dbReference>
<dbReference type="Gene3D" id="3.40.50.1820">
    <property type="entry name" value="alpha/beta hydrolase"/>
    <property type="match status" value="1"/>
</dbReference>
<evidence type="ECO:0000313" key="2">
    <source>
        <dbReference type="EMBL" id="SCL73457.1"/>
    </source>
</evidence>
<dbReference type="EMBL" id="FMIC01000002">
    <property type="protein sequence ID" value="SCL73457.1"/>
    <property type="molecule type" value="Genomic_DNA"/>
</dbReference>
<dbReference type="GO" id="GO:0016020">
    <property type="term" value="C:membrane"/>
    <property type="evidence" value="ECO:0007669"/>
    <property type="project" value="TreeGrafter"/>
</dbReference>
<gene>
    <name evidence="2" type="ORF">GA0070608_5742</name>
</gene>
<dbReference type="GO" id="GO:0016787">
    <property type="term" value="F:hydrolase activity"/>
    <property type="evidence" value="ECO:0007669"/>
    <property type="project" value="UniProtKB-KW"/>
</dbReference>
<proteinExistence type="predicted"/>
<dbReference type="InterPro" id="IPR050266">
    <property type="entry name" value="AB_hydrolase_sf"/>
</dbReference>
<organism evidence="2 3">
    <name type="scientific">Micromonospora peucetia</name>
    <dbReference type="NCBI Taxonomy" id="47871"/>
    <lineage>
        <taxon>Bacteria</taxon>
        <taxon>Bacillati</taxon>
        <taxon>Actinomycetota</taxon>
        <taxon>Actinomycetes</taxon>
        <taxon>Micromonosporales</taxon>
        <taxon>Micromonosporaceae</taxon>
        <taxon>Micromonospora</taxon>
    </lineage>
</organism>
<dbReference type="AlphaFoldDB" id="A0A1C6W4K7"/>
<protein>
    <submittedName>
        <fullName evidence="2">Lysophospholipase, alpha-beta hydrolase superfamily</fullName>
    </submittedName>
</protein>
<dbReference type="OrthoDB" id="9804723at2"/>
<evidence type="ECO:0000259" key="1">
    <source>
        <dbReference type="Pfam" id="PF12697"/>
    </source>
</evidence>
<dbReference type="InterPro" id="IPR000073">
    <property type="entry name" value="AB_hydrolase_1"/>
</dbReference>
<reference evidence="2 3" key="1">
    <citation type="submission" date="2016-06" db="EMBL/GenBank/DDBJ databases">
        <authorList>
            <person name="Kjaerup R.B."/>
            <person name="Dalgaard T.S."/>
            <person name="Juul-Madsen H.R."/>
        </authorList>
    </citation>
    <scope>NUCLEOTIDE SEQUENCE [LARGE SCALE GENOMIC DNA]</scope>
    <source>
        <strain evidence="2 3">DSM 43363</strain>
    </source>
</reference>
<dbReference type="PANTHER" id="PTHR43798:SF33">
    <property type="entry name" value="HYDROLASE, PUTATIVE (AFU_ORTHOLOGUE AFUA_2G14860)-RELATED"/>
    <property type="match status" value="1"/>
</dbReference>
<keyword evidence="2" id="KW-0378">Hydrolase</keyword>
<dbReference type="Pfam" id="PF12697">
    <property type="entry name" value="Abhydrolase_6"/>
    <property type="match status" value="1"/>
</dbReference>
<accession>A0A1C6W4K7</accession>
<dbReference type="STRING" id="47871.GA0070608_5742"/>